<comment type="caution">
    <text evidence="2">The sequence shown here is derived from an EMBL/GenBank/DDBJ whole genome shotgun (WGS) entry which is preliminary data.</text>
</comment>
<dbReference type="AlphaFoldDB" id="A0AAE3KS75"/>
<protein>
    <submittedName>
        <fullName evidence="2">Gliding motility-associated C-terminal domain-containing protein</fullName>
    </submittedName>
</protein>
<keyword evidence="1" id="KW-0732">Signal</keyword>
<dbReference type="Proteomes" id="UP001204144">
    <property type="component" value="Unassembled WGS sequence"/>
</dbReference>
<organism evidence="2 3">
    <name type="scientific">Lacihabitans soyangensis</name>
    <dbReference type="NCBI Taxonomy" id="869394"/>
    <lineage>
        <taxon>Bacteria</taxon>
        <taxon>Pseudomonadati</taxon>
        <taxon>Bacteroidota</taxon>
        <taxon>Cytophagia</taxon>
        <taxon>Cytophagales</taxon>
        <taxon>Leadbetterellaceae</taxon>
        <taxon>Lacihabitans</taxon>
    </lineage>
</organism>
<reference evidence="2 3" key="1">
    <citation type="submission" date="2018-11" db="EMBL/GenBank/DDBJ databases">
        <title>Novel bacteria species description.</title>
        <authorList>
            <person name="Han J.-H."/>
        </authorList>
    </citation>
    <scope>NUCLEOTIDE SEQUENCE [LARGE SCALE GENOMIC DNA]</scope>
    <source>
        <strain evidence="2 3">KCTC23259</strain>
    </source>
</reference>
<name>A0AAE3KS75_9BACT</name>
<proteinExistence type="predicted"/>
<dbReference type="RefSeq" id="WP_255036814.1">
    <property type="nucleotide sequence ID" value="NZ_RJUF01000019.1"/>
</dbReference>
<gene>
    <name evidence="2" type="ORF">EGI31_08675</name>
</gene>
<sequence>MSLLKNKTLGFIASLVISTTAWGQTIPPKPNICTTPPVGYLLGGESSLSPPISCVSFGADSLAIVKITNKNDANTGIFVDNPIFYFSINNNFNIATATNGIVGVANSASKNLPAGYHWILMKGEKNGQKYLHCTVQEVLRTQIPTVTATACTGNTVTLNIPKTPENQHNRYIIDWGNGTTDIINISGSPLPQVRNKTYPSTPDAVKIRGVYIRNGVEVCPTNFTSITTNGDKNTLLHTLEGENGGKEVKLKFAGALPGEIYDVMAAVDNGAALTNWTKLADGINGAATITGLDPNAKYCFKLRSKNSCGLDVFSMNTLCTVNLKATIKSSSSAEMKWNLPTEPNSIPTRLNLEKDVVGCTNCKNSIPFTSQITTSYTDGTLDCSKKYLYRVAYRYASVTFGGTPYQINISSPQITVDLKSNATSAKPEYLVSVGFDPNDDTRIRVNIVTDATTSVQNNYIFYRAENDSQNFEKLGLRNTNVFDDVAISSEVKSYCYKYQVEDKCGVMSELSDPFCTIMLNSKSLGMLNWTPYLIPPEIYTSASPVDYSLEYFDEDKNSFVPLNATDKLEQSVQTLLESSSQSEVKFRVMGRQYVDTDIFTNQFINSYSNPFILKVPPGLYVPSAFTPDGQGPTESETFKVMGKFISSGSFKVFDRWGGTIFEANNLAEAWDGTESNGVKPAPPGTYAYTIIATSDTGQTFRKTGSVLLLR</sequence>
<dbReference type="EMBL" id="RJUF01000019">
    <property type="protein sequence ID" value="MCP9763027.1"/>
    <property type="molecule type" value="Genomic_DNA"/>
</dbReference>
<feature type="chain" id="PRO_5041987969" evidence="1">
    <location>
        <begin position="24"/>
        <end position="710"/>
    </location>
</feature>
<keyword evidence="3" id="KW-1185">Reference proteome</keyword>
<dbReference type="InterPro" id="IPR036116">
    <property type="entry name" value="FN3_sf"/>
</dbReference>
<dbReference type="Pfam" id="PF13585">
    <property type="entry name" value="CHU_C"/>
    <property type="match status" value="1"/>
</dbReference>
<evidence type="ECO:0000313" key="2">
    <source>
        <dbReference type="EMBL" id="MCP9763027.1"/>
    </source>
</evidence>
<accession>A0AAE3KS75</accession>
<dbReference type="SUPFAM" id="SSF49265">
    <property type="entry name" value="Fibronectin type III"/>
    <property type="match status" value="1"/>
</dbReference>
<evidence type="ECO:0000313" key="3">
    <source>
        <dbReference type="Proteomes" id="UP001204144"/>
    </source>
</evidence>
<feature type="signal peptide" evidence="1">
    <location>
        <begin position="1"/>
        <end position="23"/>
    </location>
</feature>
<evidence type="ECO:0000256" key="1">
    <source>
        <dbReference type="SAM" id="SignalP"/>
    </source>
</evidence>